<dbReference type="Gene3D" id="2.60.120.10">
    <property type="entry name" value="Jelly Rolls"/>
    <property type="match status" value="1"/>
</dbReference>
<reference evidence="12" key="2">
    <citation type="submission" date="2012-11" db="EMBL/GenBank/DDBJ databases">
        <authorList>
            <person name="Kuo A."/>
            <person name="Curtis B.A."/>
            <person name="Tanifuji G."/>
            <person name="Burki F."/>
            <person name="Gruber A."/>
            <person name="Irimia M."/>
            <person name="Maruyama S."/>
            <person name="Arias M.C."/>
            <person name="Ball S.G."/>
            <person name="Gile G.H."/>
            <person name="Hirakawa Y."/>
            <person name="Hopkins J.F."/>
            <person name="Rensing S.A."/>
            <person name="Schmutz J."/>
            <person name="Symeonidi A."/>
            <person name="Elias M."/>
            <person name="Eveleigh R.J."/>
            <person name="Herman E.K."/>
            <person name="Klute M.J."/>
            <person name="Nakayama T."/>
            <person name="Obornik M."/>
            <person name="Reyes-Prieto A."/>
            <person name="Armbrust E.V."/>
            <person name="Aves S.J."/>
            <person name="Beiko R.G."/>
            <person name="Coutinho P."/>
            <person name="Dacks J.B."/>
            <person name="Durnford D.G."/>
            <person name="Fast N.M."/>
            <person name="Green B.R."/>
            <person name="Grisdale C."/>
            <person name="Hempe F."/>
            <person name="Henrissat B."/>
            <person name="Hoppner M.P."/>
            <person name="Ishida K.-I."/>
            <person name="Kim E."/>
            <person name="Koreny L."/>
            <person name="Kroth P.G."/>
            <person name="Liu Y."/>
            <person name="Malik S.-B."/>
            <person name="Maier U.G."/>
            <person name="McRose D."/>
            <person name="Mock T."/>
            <person name="Neilson J.A."/>
            <person name="Onodera N.T."/>
            <person name="Poole A.M."/>
            <person name="Pritham E.J."/>
            <person name="Richards T.A."/>
            <person name="Rocap G."/>
            <person name="Roy S.W."/>
            <person name="Sarai C."/>
            <person name="Schaack S."/>
            <person name="Shirato S."/>
            <person name="Slamovits C.H."/>
            <person name="Spencer D.F."/>
            <person name="Suzuki S."/>
            <person name="Worden A.Z."/>
            <person name="Zauner S."/>
            <person name="Barry K."/>
            <person name="Bell C."/>
            <person name="Bharti A.K."/>
            <person name="Crow J.A."/>
            <person name="Grimwood J."/>
            <person name="Kramer R."/>
            <person name="Lindquist E."/>
            <person name="Lucas S."/>
            <person name="Salamov A."/>
            <person name="McFadden G.I."/>
            <person name="Lane C.E."/>
            <person name="Keeling P.J."/>
            <person name="Gray M.W."/>
            <person name="Grigoriev I.V."/>
            <person name="Archibald J.M."/>
        </authorList>
    </citation>
    <scope>NUCLEOTIDE SEQUENCE</scope>
    <source>
        <strain evidence="12">CCMP2712</strain>
    </source>
</reference>
<dbReference type="GO" id="GO:0005886">
    <property type="term" value="C:plasma membrane"/>
    <property type="evidence" value="ECO:0007669"/>
    <property type="project" value="TreeGrafter"/>
</dbReference>
<keyword evidence="2" id="KW-0813">Transport</keyword>
<dbReference type="GeneID" id="17287706"/>
<evidence type="ECO:0000313" key="10">
    <source>
        <dbReference type="EMBL" id="EKX30986.1"/>
    </source>
</evidence>
<feature type="transmembrane region" description="Helical" evidence="8">
    <location>
        <begin position="275"/>
        <end position="295"/>
    </location>
</feature>
<dbReference type="OMA" id="TERWRDI"/>
<evidence type="ECO:0000256" key="6">
    <source>
        <dbReference type="ARBA" id="ARBA00023136"/>
    </source>
</evidence>
<evidence type="ECO:0000256" key="5">
    <source>
        <dbReference type="ARBA" id="ARBA00023065"/>
    </source>
</evidence>
<keyword evidence="6 8" id="KW-0472">Membrane</keyword>
<evidence type="ECO:0000256" key="7">
    <source>
        <dbReference type="SAM" id="MobiDB-lite"/>
    </source>
</evidence>
<dbReference type="OrthoDB" id="447251at2759"/>
<evidence type="ECO:0000313" key="11">
    <source>
        <dbReference type="EnsemblProtists" id="EKX30986"/>
    </source>
</evidence>
<gene>
    <name evidence="10" type="ORF">GUITHDRAFT_122812</name>
</gene>
<reference evidence="11" key="3">
    <citation type="submission" date="2016-03" db="UniProtKB">
        <authorList>
            <consortium name="EnsemblProtists"/>
        </authorList>
    </citation>
    <scope>IDENTIFICATION</scope>
</reference>
<dbReference type="Gene3D" id="1.10.287.630">
    <property type="entry name" value="Helix hairpin bin"/>
    <property type="match status" value="1"/>
</dbReference>
<dbReference type="PANTHER" id="PTHR10217:SF435">
    <property type="entry name" value="POTASSIUM VOLTAGE-GATED CHANNEL PROTEIN EAG"/>
    <property type="match status" value="1"/>
</dbReference>
<dbReference type="InterPro" id="IPR050818">
    <property type="entry name" value="KCNH_animal-type"/>
</dbReference>
<dbReference type="GO" id="GO:0005249">
    <property type="term" value="F:voltage-gated potassium channel activity"/>
    <property type="evidence" value="ECO:0007669"/>
    <property type="project" value="TreeGrafter"/>
</dbReference>
<reference evidence="10 12" key="1">
    <citation type="journal article" date="2012" name="Nature">
        <title>Algal genomes reveal evolutionary mosaicism and the fate of nucleomorphs.</title>
        <authorList>
            <consortium name="DOE Joint Genome Institute"/>
            <person name="Curtis B.A."/>
            <person name="Tanifuji G."/>
            <person name="Burki F."/>
            <person name="Gruber A."/>
            <person name="Irimia M."/>
            <person name="Maruyama S."/>
            <person name="Arias M.C."/>
            <person name="Ball S.G."/>
            <person name="Gile G.H."/>
            <person name="Hirakawa Y."/>
            <person name="Hopkins J.F."/>
            <person name="Kuo A."/>
            <person name="Rensing S.A."/>
            <person name="Schmutz J."/>
            <person name="Symeonidi A."/>
            <person name="Elias M."/>
            <person name="Eveleigh R.J."/>
            <person name="Herman E.K."/>
            <person name="Klute M.J."/>
            <person name="Nakayama T."/>
            <person name="Obornik M."/>
            <person name="Reyes-Prieto A."/>
            <person name="Armbrust E.V."/>
            <person name="Aves S.J."/>
            <person name="Beiko R.G."/>
            <person name="Coutinho P."/>
            <person name="Dacks J.B."/>
            <person name="Durnford D.G."/>
            <person name="Fast N.M."/>
            <person name="Green B.R."/>
            <person name="Grisdale C.J."/>
            <person name="Hempel F."/>
            <person name="Henrissat B."/>
            <person name="Hoppner M.P."/>
            <person name="Ishida K."/>
            <person name="Kim E."/>
            <person name="Koreny L."/>
            <person name="Kroth P.G."/>
            <person name="Liu Y."/>
            <person name="Malik S.B."/>
            <person name="Maier U.G."/>
            <person name="McRose D."/>
            <person name="Mock T."/>
            <person name="Neilson J.A."/>
            <person name="Onodera N.T."/>
            <person name="Poole A.M."/>
            <person name="Pritham E.J."/>
            <person name="Richards T.A."/>
            <person name="Rocap G."/>
            <person name="Roy S.W."/>
            <person name="Sarai C."/>
            <person name="Schaack S."/>
            <person name="Shirato S."/>
            <person name="Slamovits C.H."/>
            <person name="Spencer D.F."/>
            <person name="Suzuki S."/>
            <person name="Worden A.Z."/>
            <person name="Zauner S."/>
            <person name="Barry K."/>
            <person name="Bell C."/>
            <person name="Bharti A.K."/>
            <person name="Crow J.A."/>
            <person name="Grimwood J."/>
            <person name="Kramer R."/>
            <person name="Lindquist E."/>
            <person name="Lucas S."/>
            <person name="Salamov A."/>
            <person name="McFadden G.I."/>
            <person name="Lane C.E."/>
            <person name="Keeling P.J."/>
            <person name="Gray M.W."/>
            <person name="Grigoriev I.V."/>
            <person name="Archibald J.M."/>
        </authorList>
    </citation>
    <scope>NUCLEOTIDE SEQUENCE</scope>
    <source>
        <strain evidence="10 12">CCMP2712</strain>
    </source>
</reference>
<dbReference type="PANTHER" id="PTHR10217">
    <property type="entry name" value="VOLTAGE AND LIGAND GATED POTASSIUM CHANNEL"/>
    <property type="match status" value="1"/>
</dbReference>
<dbReference type="InterPro" id="IPR018490">
    <property type="entry name" value="cNMP-bd_dom_sf"/>
</dbReference>
<proteinExistence type="predicted"/>
<dbReference type="AlphaFoldDB" id="L1I421"/>
<feature type="transmembrane region" description="Helical" evidence="8">
    <location>
        <begin position="223"/>
        <end position="249"/>
    </location>
</feature>
<dbReference type="PROSITE" id="PS50042">
    <property type="entry name" value="CNMP_BINDING_3"/>
    <property type="match status" value="1"/>
</dbReference>
<feature type="transmembrane region" description="Helical" evidence="8">
    <location>
        <begin position="116"/>
        <end position="138"/>
    </location>
</feature>
<dbReference type="InterPro" id="IPR014710">
    <property type="entry name" value="RmlC-like_jellyroll"/>
</dbReference>
<protein>
    <recommendedName>
        <fullName evidence="9">Cyclic nucleotide-binding domain-containing protein</fullName>
    </recommendedName>
</protein>
<dbReference type="GO" id="GO:0042391">
    <property type="term" value="P:regulation of membrane potential"/>
    <property type="evidence" value="ECO:0007669"/>
    <property type="project" value="TreeGrafter"/>
</dbReference>
<feature type="transmembrane region" description="Helical" evidence="8">
    <location>
        <begin position="64"/>
        <end position="87"/>
    </location>
</feature>
<dbReference type="KEGG" id="gtt:GUITHDRAFT_122812"/>
<dbReference type="STRING" id="905079.L1I421"/>
<dbReference type="EMBL" id="JH993414">
    <property type="protein sequence ID" value="EKX30986.1"/>
    <property type="molecule type" value="Genomic_DNA"/>
</dbReference>
<feature type="region of interest" description="Disordered" evidence="7">
    <location>
        <begin position="1"/>
        <end position="31"/>
    </location>
</feature>
<dbReference type="EnsemblProtists" id="EKX30986">
    <property type="protein sequence ID" value="EKX30986"/>
    <property type="gene ID" value="GUITHDRAFT_122812"/>
</dbReference>
<accession>L1I421</accession>
<evidence type="ECO:0000313" key="12">
    <source>
        <dbReference type="Proteomes" id="UP000011087"/>
    </source>
</evidence>
<evidence type="ECO:0000256" key="1">
    <source>
        <dbReference type="ARBA" id="ARBA00004141"/>
    </source>
</evidence>
<feature type="domain" description="Cyclic nucleotide-binding" evidence="9">
    <location>
        <begin position="409"/>
        <end position="468"/>
    </location>
</feature>
<evidence type="ECO:0000256" key="4">
    <source>
        <dbReference type="ARBA" id="ARBA00022989"/>
    </source>
</evidence>
<feature type="transmembrane region" description="Helical" evidence="8">
    <location>
        <begin position="307"/>
        <end position="324"/>
    </location>
</feature>
<evidence type="ECO:0000259" key="9">
    <source>
        <dbReference type="PROSITE" id="PS50042"/>
    </source>
</evidence>
<dbReference type="InterPro" id="IPR000595">
    <property type="entry name" value="cNMP-bd_dom"/>
</dbReference>
<comment type="subcellular location">
    <subcellularLocation>
        <location evidence="1">Membrane</location>
        <topology evidence="1">Multi-pass membrane protein</topology>
    </subcellularLocation>
</comment>
<keyword evidence="3 8" id="KW-0812">Transmembrane</keyword>
<dbReference type="Pfam" id="PF00520">
    <property type="entry name" value="Ion_trans"/>
    <property type="match status" value="1"/>
</dbReference>
<evidence type="ECO:0000256" key="3">
    <source>
        <dbReference type="ARBA" id="ARBA00022692"/>
    </source>
</evidence>
<sequence>MVQKTFAEETNAPRGAAWMDEKSEEEEGSEQQRAGCYQKAWIYPELPWGAPPSWNENHLFSSKFLAIWECLTCMACLYIAFIVPYLAGFDDHKAEQYALFKRCGIKYAGQDVYGTLFALIDLTCDVMFVVDLILNFHIAYWKIDNRGREHWVLVDDLKTIRSQYLRTNFLTDLVGVLPWQYLDCAELPTNFKILRLFRLLKLFRLYRLRRAIKLIYFKYPRSVFFFTGIELFVSMFLVAHWLCCAWFYVGVKTKGWVVAQHIMDENGEFVSDDLLYQWVTSIYWAITTMTTIGYGDISATTEQERELACLVMVIGCAFFAWSTGKITQMLTDQKRCQIRFRDKLDELSGFVKARDLPEELVQQIKSFYMLKFPAMRIFDEDAIFADLPSGLSKAVKVELFKDIVLQCPLFHAVERSIAIEICSCLKQVYVTGDVEITSEGEIADAMYIVRFGLVGLWVHGQEISVARR</sequence>
<dbReference type="eggNOG" id="KOG0498">
    <property type="taxonomic scope" value="Eukaryota"/>
</dbReference>
<dbReference type="HOGENOM" id="CLU_005746_15_2_1"/>
<keyword evidence="5" id="KW-0406">Ion transport</keyword>
<dbReference type="PaxDb" id="55529-EKX30986"/>
<name>L1I421_GUITC</name>
<dbReference type="InterPro" id="IPR005821">
    <property type="entry name" value="Ion_trans_dom"/>
</dbReference>
<dbReference type="RefSeq" id="XP_005817966.1">
    <property type="nucleotide sequence ID" value="XM_005817909.1"/>
</dbReference>
<dbReference type="SUPFAM" id="SSF81324">
    <property type="entry name" value="Voltage-gated potassium channels"/>
    <property type="match status" value="1"/>
</dbReference>
<dbReference type="Proteomes" id="UP000011087">
    <property type="component" value="Unassembled WGS sequence"/>
</dbReference>
<organism evidence="10">
    <name type="scientific">Guillardia theta (strain CCMP2712)</name>
    <name type="common">Cryptophyte</name>
    <dbReference type="NCBI Taxonomy" id="905079"/>
    <lineage>
        <taxon>Eukaryota</taxon>
        <taxon>Cryptophyceae</taxon>
        <taxon>Pyrenomonadales</taxon>
        <taxon>Geminigeraceae</taxon>
        <taxon>Guillardia</taxon>
    </lineage>
</organism>
<keyword evidence="12" id="KW-1185">Reference proteome</keyword>
<evidence type="ECO:0000256" key="2">
    <source>
        <dbReference type="ARBA" id="ARBA00022448"/>
    </source>
</evidence>
<dbReference type="Gene3D" id="1.10.287.70">
    <property type="match status" value="1"/>
</dbReference>
<keyword evidence="4 8" id="KW-1133">Transmembrane helix</keyword>
<evidence type="ECO:0000256" key="8">
    <source>
        <dbReference type="SAM" id="Phobius"/>
    </source>
</evidence>
<dbReference type="SUPFAM" id="SSF51206">
    <property type="entry name" value="cAMP-binding domain-like"/>
    <property type="match status" value="1"/>
</dbReference>